<comment type="caution">
    <text evidence="4">The sequence shown here is derived from an EMBL/GenBank/DDBJ whole genome shotgun (WGS) entry which is preliminary data.</text>
</comment>
<evidence type="ECO:0000259" key="3">
    <source>
        <dbReference type="Pfam" id="PF24663"/>
    </source>
</evidence>
<feature type="domain" description="DUF7651" evidence="3">
    <location>
        <begin position="32"/>
        <end position="82"/>
    </location>
</feature>
<name>A0A9D5H1X3_9LILI</name>
<accession>A0A9D5H1X3</accession>
<keyword evidence="2" id="KW-0804">Transcription</keyword>
<dbReference type="GO" id="GO:0005634">
    <property type="term" value="C:nucleus"/>
    <property type="evidence" value="ECO:0007669"/>
    <property type="project" value="TreeGrafter"/>
</dbReference>
<dbReference type="Proteomes" id="UP001085076">
    <property type="component" value="Unassembled WGS sequence"/>
</dbReference>
<keyword evidence="1" id="KW-0805">Transcription regulation</keyword>
<dbReference type="AlphaFoldDB" id="A0A9D5H1X3"/>
<proteinExistence type="predicted"/>
<sequence length="100" mass="11289">MPGLPLPACETTCSQSRTADHMCLQHSWRCLSYKIQAKRKRRVQISVSFPGNVNGEVQLQNLFPLYVLLAQPDSDTNVLEQSLKEILFGASCRLNHSVHH</sequence>
<evidence type="ECO:0000313" key="5">
    <source>
        <dbReference type="Proteomes" id="UP001085076"/>
    </source>
</evidence>
<evidence type="ECO:0000313" key="4">
    <source>
        <dbReference type="EMBL" id="KAJ0960318.1"/>
    </source>
</evidence>
<protein>
    <recommendedName>
        <fullName evidence="3">DUF7651 domain-containing protein</fullName>
    </recommendedName>
</protein>
<dbReference type="InterPro" id="IPR056068">
    <property type="entry name" value="EMF2-like_DUF7651"/>
</dbReference>
<dbReference type="EMBL" id="JAGGNH010000089">
    <property type="protein sequence ID" value="KAJ0960318.1"/>
    <property type="molecule type" value="Genomic_DNA"/>
</dbReference>
<keyword evidence="5" id="KW-1185">Reference proteome</keyword>
<evidence type="ECO:0000256" key="2">
    <source>
        <dbReference type="ARBA" id="ARBA00023163"/>
    </source>
</evidence>
<evidence type="ECO:0000256" key="1">
    <source>
        <dbReference type="ARBA" id="ARBA00023015"/>
    </source>
</evidence>
<dbReference type="Pfam" id="PF24663">
    <property type="entry name" value="DUF7651"/>
    <property type="match status" value="1"/>
</dbReference>
<dbReference type="PANTHER" id="PTHR22597:SF0">
    <property type="entry name" value="POLYCOMB PROTEIN SUZ12"/>
    <property type="match status" value="1"/>
</dbReference>
<dbReference type="OrthoDB" id="166746at2759"/>
<organism evidence="4 5">
    <name type="scientific">Dioscorea zingiberensis</name>
    <dbReference type="NCBI Taxonomy" id="325984"/>
    <lineage>
        <taxon>Eukaryota</taxon>
        <taxon>Viridiplantae</taxon>
        <taxon>Streptophyta</taxon>
        <taxon>Embryophyta</taxon>
        <taxon>Tracheophyta</taxon>
        <taxon>Spermatophyta</taxon>
        <taxon>Magnoliopsida</taxon>
        <taxon>Liliopsida</taxon>
        <taxon>Dioscoreales</taxon>
        <taxon>Dioscoreaceae</taxon>
        <taxon>Dioscorea</taxon>
    </lineage>
</organism>
<dbReference type="GO" id="GO:0031490">
    <property type="term" value="F:chromatin DNA binding"/>
    <property type="evidence" value="ECO:0007669"/>
    <property type="project" value="TreeGrafter"/>
</dbReference>
<gene>
    <name evidence="4" type="ORF">J5N97_001836</name>
</gene>
<reference evidence="4 5" key="1">
    <citation type="journal article" date="2022" name="Hortic Res">
        <title>The genome of Dioscorea zingiberensis sheds light on the biosynthesis, origin and evolution of the medicinally important diosgenin saponins.</title>
        <authorList>
            <person name="Li Y."/>
            <person name="Tan C."/>
            <person name="Li Z."/>
            <person name="Guo J."/>
            <person name="Li S."/>
            <person name="Chen X."/>
            <person name="Wang C."/>
            <person name="Dai X."/>
            <person name="Yang H."/>
            <person name="Song W."/>
            <person name="Hou L."/>
            <person name="Xu J."/>
            <person name="Tong Z."/>
            <person name="Xu A."/>
            <person name="Yuan X."/>
            <person name="Wang W."/>
            <person name="Yang Q."/>
            <person name="Chen L."/>
            <person name="Sun Z."/>
            <person name="Wang K."/>
            <person name="Pan B."/>
            <person name="Chen J."/>
            <person name="Bao Y."/>
            <person name="Liu F."/>
            <person name="Qi X."/>
            <person name="Gang D.R."/>
            <person name="Wen J."/>
            <person name="Li J."/>
        </authorList>
    </citation>
    <scope>NUCLEOTIDE SEQUENCE [LARGE SCALE GENOMIC DNA]</scope>
    <source>
        <strain evidence="4">Dzin_1.0</strain>
    </source>
</reference>
<dbReference type="PANTHER" id="PTHR22597">
    <property type="entry name" value="POLYCOMB GROUP PROTEIN"/>
    <property type="match status" value="1"/>
</dbReference>